<reference evidence="2" key="2">
    <citation type="journal article" date="2021" name="PeerJ">
        <title>Extensive microbial diversity within the chicken gut microbiome revealed by metagenomics and culture.</title>
        <authorList>
            <person name="Gilroy R."/>
            <person name="Ravi A."/>
            <person name="Getino M."/>
            <person name="Pursley I."/>
            <person name="Horton D.L."/>
            <person name="Alikhan N.F."/>
            <person name="Baker D."/>
            <person name="Gharbi K."/>
            <person name="Hall N."/>
            <person name="Watson M."/>
            <person name="Adriaenssens E.M."/>
            <person name="Foster-Nyarko E."/>
            <person name="Jarju S."/>
            <person name="Secka A."/>
            <person name="Antonio M."/>
            <person name="Oren A."/>
            <person name="Chaudhuri R.R."/>
            <person name="La Ragione R."/>
            <person name="Hildebrand F."/>
            <person name="Pallen M.J."/>
        </authorList>
    </citation>
    <scope>NUCLEOTIDE SEQUENCE</scope>
    <source>
        <strain evidence="2">ChiSjej4B22-9803</strain>
    </source>
</reference>
<dbReference type="EMBL" id="DVND01000164">
    <property type="protein sequence ID" value="HIU48987.1"/>
    <property type="molecule type" value="Genomic_DNA"/>
</dbReference>
<dbReference type="AlphaFoldDB" id="A0A9D1LVZ2"/>
<accession>A0A9D1LVZ2</accession>
<dbReference type="PANTHER" id="PTHR47618:SF2">
    <property type="entry name" value="CYCLIC-DI-AMP PHOSPHODIESTERASE GDPP"/>
    <property type="match status" value="1"/>
</dbReference>
<dbReference type="Gene3D" id="3.10.310.30">
    <property type="match status" value="1"/>
</dbReference>
<evidence type="ECO:0000313" key="2">
    <source>
        <dbReference type="EMBL" id="HIU48987.1"/>
    </source>
</evidence>
<dbReference type="Pfam" id="PF02272">
    <property type="entry name" value="DHHA1"/>
    <property type="match status" value="1"/>
</dbReference>
<proteinExistence type="predicted"/>
<feature type="non-terminal residue" evidence="2">
    <location>
        <position position="1"/>
    </location>
</feature>
<evidence type="ECO:0000313" key="3">
    <source>
        <dbReference type="Proteomes" id="UP000824111"/>
    </source>
</evidence>
<feature type="domain" description="DHHA1" evidence="1">
    <location>
        <begin position="2"/>
        <end position="78"/>
    </location>
</feature>
<evidence type="ECO:0000259" key="1">
    <source>
        <dbReference type="Pfam" id="PF02272"/>
    </source>
</evidence>
<organism evidence="2 3">
    <name type="scientific">Candidatus Avimonoglobus intestinipullorum</name>
    <dbReference type="NCBI Taxonomy" id="2840699"/>
    <lineage>
        <taxon>Bacteria</taxon>
        <taxon>Bacillati</taxon>
        <taxon>Bacillota</taxon>
        <taxon>Clostridia</taxon>
        <taxon>Eubacteriales</taxon>
        <taxon>Candidatus Avimonoglobus</taxon>
    </lineage>
</organism>
<gene>
    <name evidence="2" type="ORF">IAB04_06450</name>
</gene>
<dbReference type="InterPro" id="IPR051319">
    <property type="entry name" value="Oligoribo/pAp-PDE_c-di-AMP_PDE"/>
</dbReference>
<dbReference type="InterPro" id="IPR038763">
    <property type="entry name" value="DHH_sf"/>
</dbReference>
<name>A0A9D1LVZ2_9FIRM</name>
<dbReference type="PANTHER" id="PTHR47618">
    <property type="entry name" value="BIFUNCTIONAL OLIGORIBONUCLEASE AND PAP PHOSPHATASE NRNA"/>
    <property type="match status" value="1"/>
</dbReference>
<dbReference type="Proteomes" id="UP000824111">
    <property type="component" value="Unassembled WGS sequence"/>
</dbReference>
<protein>
    <submittedName>
        <fullName evidence="2">DHH family phosphoesterase</fullName>
    </submittedName>
</protein>
<dbReference type="InterPro" id="IPR003156">
    <property type="entry name" value="DHHA1_dom"/>
</dbReference>
<reference evidence="2" key="1">
    <citation type="submission" date="2020-10" db="EMBL/GenBank/DDBJ databases">
        <authorList>
            <person name="Gilroy R."/>
        </authorList>
    </citation>
    <scope>NUCLEOTIDE SEQUENCE</scope>
    <source>
        <strain evidence="2">ChiSjej4B22-9803</strain>
    </source>
</reference>
<dbReference type="GO" id="GO:0003676">
    <property type="term" value="F:nucleic acid binding"/>
    <property type="evidence" value="ECO:0007669"/>
    <property type="project" value="InterPro"/>
</dbReference>
<sequence length="86" mass="9222">IASQAADNLLDINGIKAAFVVYPMENEVFVSARSLGEVNVQVIVEKLGGGGHMSVAGAQIKGFSPFEVSIQLKRAIEDYIEENKKA</sequence>
<comment type="caution">
    <text evidence="2">The sequence shown here is derived from an EMBL/GenBank/DDBJ whole genome shotgun (WGS) entry which is preliminary data.</text>
</comment>
<dbReference type="SUPFAM" id="SSF64182">
    <property type="entry name" value="DHH phosphoesterases"/>
    <property type="match status" value="1"/>
</dbReference>